<comment type="subcellular location">
    <subcellularLocation>
        <location evidence="2">Cytoplasm</location>
    </subcellularLocation>
</comment>
<evidence type="ECO:0000256" key="7">
    <source>
        <dbReference type="ARBA" id="ARBA00022723"/>
    </source>
</evidence>
<evidence type="ECO:0000313" key="15">
    <source>
        <dbReference type="EMBL" id="CCC69031.1"/>
    </source>
</evidence>
<dbReference type="PROSITE" id="PS00710">
    <property type="entry name" value="PGM_PMM"/>
    <property type="match status" value="1"/>
</dbReference>
<dbReference type="KEGG" id="ncs:NCAS_0C00410"/>
<evidence type="ECO:0000259" key="12">
    <source>
        <dbReference type="Pfam" id="PF02878"/>
    </source>
</evidence>
<dbReference type="GO" id="GO:0046115">
    <property type="term" value="P:guanosine catabolic process"/>
    <property type="evidence" value="ECO:0007669"/>
    <property type="project" value="EnsemblFungi"/>
</dbReference>
<organism evidence="15 16">
    <name type="scientific">Naumovozyma castellii</name>
    <name type="common">Yeast</name>
    <name type="synonym">Saccharomyces castellii</name>
    <dbReference type="NCBI Taxonomy" id="27288"/>
    <lineage>
        <taxon>Eukaryota</taxon>
        <taxon>Fungi</taxon>
        <taxon>Dikarya</taxon>
        <taxon>Ascomycota</taxon>
        <taxon>Saccharomycotina</taxon>
        <taxon>Saccharomycetes</taxon>
        <taxon>Saccharomycetales</taxon>
        <taxon>Saccharomycetaceae</taxon>
        <taxon>Naumovozyma</taxon>
    </lineage>
</organism>
<dbReference type="SUPFAM" id="SSF53738">
    <property type="entry name" value="Phosphoglucomutase, first 3 domains"/>
    <property type="match status" value="3"/>
</dbReference>
<evidence type="ECO:0000259" key="11">
    <source>
        <dbReference type="Pfam" id="PF00408"/>
    </source>
</evidence>
<protein>
    <recommendedName>
        <fullName evidence="17">Phosphoribomutase</fullName>
    </recommendedName>
</protein>
<accession>G0VC24</accession>
<dbReference type="Pfam" id="PF00408">
    <property type="entry name" value="PGM_PMM_IV"/>
    <property type="match status" value="1"/>
</dbReference>
<feature type="domain" description="Alpha-D-phosphohexomutase alpha/beta/alpha" evidence="13">
    <location>
        <begin position="228"/>
        <end position="336"/>
    </location>
</feature>
<dbReference type="GO" id="GO:0006006">
    <property type="term" value="P:glucose metabolic process"/>
    <property type="evidence" value="ECO:0007669"/>
    <property type="project" value="UniProtKB-KW"/>
</dbReference>
<evidence type="ECO:0000256" key="2">
    <source>
        <dbReference type="ARBA" id="ARBA00004496"/>
    </source>
</evidence>
<reference evidence="15 16" key="1">
    <citation type="journal article" date="2011" name="Proc. Natl. Acad. Sci. U.S.A.">
        <title>Evolutionary erosion of yeast sex chromosomes by mating-type switching accidents.</title>
        <authorList>
            <person name="Gordon J.L."/>
            <person name="Armisen D."/>
            <person name="Proux-Wera E."/>
            <person name="Oheigeartaigh S.S."/>
            <person name="Byrne K.P."/>
            <person name="Wolfe K.H."/>
        </authorList>
    </citation>
    <scope>NUCLEOTIDE SEQUENCE [LARGE SCALE GENOMIC DNA]</scope>
    <source>
        <strain evidence="16">ATCC 76901 / BCRC 22586 / CBS 4309 / NBRC 1992 / NRRL Y-12630</strain>
    </source>
</reference>
<keyword evidence="9" id="KW-0413">Isomerase</keyword>
<keyword evidence="4" id="KW-0963">Cytoplasm</keyword>
<dbReference type="InterPro" id="IPR005844">
    <property type="entry name" value="A-D-PHexomutase_a/b/a-I"/>
</dbReference>
<dbReference type="Pfam" id="PF02880">
    <property type="entry name" value="PGM_PMM_III"/>
    <property type="match status" value="1"/>
</dbReference>
<evidence type="ECO:0000256" key="8">
    <source>
        <dbReference type="ARBA" id="ARBA00022842"/>
    </source>
</evidence>
<gene>
    <name evidence="15" type="primary">NCAS0C00410</name>
    <name evidence="15" type="ordered locus">NCAS_0C00410</name>
</gene>
<dbReference type="Gene3D" id="3.30.310.50">
    <property type="entry name" value="Alpha-D-phosphohexomutase, C-terminal domain"/>
    <property type="match status" value="1"/>
</dbReference>
<dbReference type="CDD" id="cd05799">
    <property type="entry name" value="PGM2"/>
    <property type="match status" value="1"/>
</dbReference>
<dbReference type="InterPro" id="IPR016055">
    <property type="entry name" value="A-D-PHexomutase_a/b/a-I/II/III"/>
</dbReference>
<dbReference type="Gene3D" id="3.40.120.10">
    <property type="entry name" value="Alpha-D-Glucose-1,6-Bisphosphate, subunit A, domain 3"/>
    <property type="match status" value="3"/>
</dbReference>
<feature type="domain" description="Alpha-D-phosphohexomutase alpha/beta/alpha" evidence="12">
    <location>
        <begin position="55"/>
        <end position="195"/>
    </location>
</feature>
<dbReference type="InParanoid" id="G0VC24"/>
<dbReference type="FunCoup" id="G0VC24">
    <property type="interactions" value="349"/>
</dbReference>
<proteinExistence type="inferred from homology"/>
<dbReference type="InterPro" id="IPR016066">
    <property type="entry name" value="A-D-PHexomutase_CS"/>
</dbReference>
<evidence type="ECO:0000256" key="10">
    <source>
        <dbReference type="ARBA" id="ARBA00023277"/>
    </source>
</evidence>
<dbReference type="GO" id="GO:0006148">
    <property type="term" value="P:inosine catabolic process"/>
    <property type="evidence" value="ECO:0007669"/>
    <property type="project" value="EnsemblFungi"/>
</dbReference>
<dbReference type="GO" id="GO:0005737">
    <property type="term" value="C:cytoplasm"/>
    <property type="evidence" value="ECO:0007669"/>
    <property type="project" value="UniProtKB-SubCell"/>
</dbReference>
<evidence type="ECO:0008006" key="17">
    <source>
        <dbReference type="Google" id="ProtNLM"/>
    </source>
</evidence>
<comment type="cofactor">
    <cofactor evidence="1">
        <name>Mg(2+)</name>
        <dbReference type="ChEBI" id="CHEBI:18420"/>
    </cofactor>
</comment>
<dbReference type="SUPFAM" id="SSF55957">
    <property type="entry name" value="Phosphoglucomutase, C-terminal domain"/>
    <property type="match status" value="1"/>
</dbReference>
<sequence>MDATQSSLSNCPENLREPINLWLRLDQNEETRKEVLQLCENKNWPELHQRFDTRIVFGTAGLRSRMEAGFSRMNSLIILQSTQGLANYIKEQFPNNLTAVVGHDHRFHSKEFAIVTASIFLRAGFKVFYLTPDDQFVHTPLVPFSVLNLKASVGVMITASHNPKMDNGYKVYYDNACQIIPPHDKNIAEMIQKNLEPWSTSWDWDATFKKGLETNKLVFIKDLMTEKYLMQMKRVLIHSSHLSLKDVKTPFFVYTPMHGVGAEIFAKVSSELLNLHENVDYLVVSEQRLPDPSFPTVSFPNPEEKGALSLAIKLAQENGLSLVIANDPDADRFSAAVLNKKTGKWRQLTGNEIGFLLGYYEFQLYEQQDVAFRKTHPLAMINSTVSSQMIKRMADMNGFHYEDTLTGFKWIGNKAIDLRQEGYYVPFGFEEAIGYMFPDMECDKDGISAATVFLQAYCHWMNQYQMSPFDIMEEGFGKFGVFKEYNGYYILKDLSITKTVFDFIRHEYPSTNKKYPSEIGNELIVTVFRDLTVGYQSNTKDNIPNLPVDPTSQMITVEAKPSEFSNLEGTVRLTMRGSGTEPKLKVYIEACSKSEESATNLARSTWDILKREWFRPEVTGLTTSF</sequence>
<dbReference type="GO" id="GO:0006166">
    <property type="term" value="P:purine ribonucleoside salvage"/>
    <property type="evidence" value="ECO:0007669"/>
    <property type="project" value="EnsemblFungi"/>
</dbReference>
<dbReference type="eggNOG" id="KOG1220">
    <property type="taxonomic scope" value="Eukaryota"/>
</dbReference>
<keyword evidence="6" id="KW-0597">Phosphoprotein</keyword>
<dbReference type="Pfam" id="PF02879">
    <property type="entry name" value="PGM_PMM_II"/>
    <property type="match status" value="1"/>
</dbReference>
<evidence type="ECO:0000256" key="3">
    <source>
        <dbReference type="ARBA" id="ARBA00010231"/>
    </source>
</evidence>
<dbReference type="Pfam" id="PF02878">
    <property type="entry name" value="PGM_PMM_I"/>
    <property type="match status" value="1"/>
</dbReference>
<dbReference type="PANTHER" id="PTHR45745">
    <property type="entry name" value="PHOSPHOMANNOMUTASE 45A"/>
    <property type="match status" value="1"/>
</dbReference>
<dbReference type="GO" id="GO:0000287">
    <property type="term" value="F:magnesium ion binding"/>
    <property type="evidence" value="ECO:0007669"/>
    <property type="project" value="InterPro"/>
</dbReference>
<keyword evidence="10" id="KW-0119">Carbohydrate metabolism</keyword>
<dbReference type="AlphaFoldDB" id="G0VC24"/>
<feature type="domain" description="Alpha-D-phosphohexomutase alpha/beta/alpha" evidence="14">
    <location>
        <begin position="374"/>
        <end position="473"/>
    </location>
</feature>
<dbReference type="HOGENOM" id="CLU_016950_0_1_1"/>
<comment type="similarity">
    <text evidence="3">Belongs to the phosphohexose mutase family.</text>
</comment>
<evidence type="ECO:0000256" key="6">
    <source>
        <dbReference type="ARBA" id="ARBA00022553"/>
    </source>
</evidence>
<evidence type="ECO:0000256" key="4">
    <source>
        <dbReference type="ARBA" id="ARBA00022490"/>
    </source>
</evidence>
<dbReference type="EMBL" id="HE576754">
    <property type="protein sequence ID" value="CCC69031.1"/>
    <property type="molecule type" value="Genomic_DNA"/>
</dbReference>
<dbReference type="OrthoDB" id="8300170at2759"/>
<dbReference type="Proteomes" id="UP000001640">
    <property type="component" value="Chromosome 3"/>
</dbReference>
<dbReference type="InterPro" id="IPR005843">
    <property type="entry name" value="A-D-PHexomutase_C"/>
</dbReference>
<dbReference type="GO" id="GO:0005634">
    <property type="term" value="C:nucleus"/>
    <property type="evidence" value="ECO:0007669"/>
    <property type="project" value="TreeGrafter"/>
</dbReference>
<dbReference type="GO" id="GO:0008973">
    <property type="term" value="F:phosphopentomutase activity"/>
    <property type="evidence" value="ECO:0007669"/>
    <property type="project" value="EnsemblFungi"/>
</dbReference>
<dbReference type="GeneID" id="96902617"/>
<dbReference type="RefSeq" id="XP_003675400.1">
    <property type="nucleotide sequence ID" value="XM_003675352.1"/>
</dbReference>
<dbReference type="InterPro" id="IPR036900">
    <property type="entry name" value="A-D-PHexomutase_C_sf"/>
</dbReference>
<evidence type="ECO:0000259" key="14">
    <source>
        <dbReference type="Pfam" id="PF02880"/>
    </source>
</evidence>
<dbReference type="InterPro" id="IPR005845">
    <property type="entry name" value="A-D-PHexomutase_a/b/a-II"/>
</dbReference>
<evidence type="ECO:0000256" key="5">
    <source>
        <dbReference type="ARBA" id="ARBA00022526"/>
    </source>
</evidence>
<dbReference type="STRING" id="1064592.G0VC24"/>
<dbReference type="InterPro" id="IPR005846">
    <property type="entry name" value="A-D-PHexomutase_a/b/a-III"/>
</dbReference>
<feature type="domain" description="Alpha-D-phosphohexomutase C-terminal" evidence="11">
    <location>
        <begin position="569"/>
        <end position="596"/>
    </location>
</feature>
<dbReference type="FunFam" id="3.40.120.10:FF:000035">
    <property type="entry name" value="Pgm3p"/>
    <property type="match status" value="1"/>
</dbReference>
<reference key="2">
    <citation type="submission" date="2011-08" db="EMBL/GenBank/DDBJ databases">
        <title>Genome sequence of Naumovozyma castellii.</title>
        <authorList>
            <person name="Gordon J.L."/>
            <person name="Armisen D."/>
            <person name="Proux-Wera E."/>
            <person name="OhEigeartaigh S.S."/>
            <person name="Byrne K.P."/>
            <person name="Wolfe K.H."/>
        </authorList>
    </citation>
    <scope>NUCLEOTIDE SEQUENCE</scope>
    <source>
        <strain>Type strain:CBS 4309</strain>
    </source>
</reference>
<dbReference type="OMA" id="GYCVDPE"/>
<evidence type="ECO:0000256" key="9">
    <source>
        <dbReference type="ARBA" id="ARBA00023235"/>
    </source>
</evidence>
<name>G0VC24_NAUCA</name>
<evidence type="ECO:0000259" key="13">
    <source>
        <dbReference type="Pfam" id="PF02879"/>
    </source>
</evidence>
<evidence type="ECO:0000313" key="16">
    <source>
        <dbReference type="Proteomes" id="UP000001640"/>
    </source>
</evidence>
<keyword evidence="7" id="KW-0479">Metal-binding</keyword>
<keyword evidence="16" id="KW-1185">Reference proteome</keyword>
<evidence type="ECO:0000256" key="1">
    <source>
        <dbReference type="ARBA" id="ARBA00001946"/>
    </source>
</evidence>
<keyword evidence="8" id="KW-0460">Magnesium</keyword>
<dbReference type="PANTHER" id="PTHR45745:SF1">
    <property type="entry name" value="PHOSPHOGLUCOMUTASE 2B-RELATED"/>
    <property type="match status" value="1"/>
</dbReference>
<keyword evidence="5" id="KW-0313">Glucose metabolism</keyword>